<comment type="caution">
    <text evidence="2">The sequence shown here is derived from an EMBL/GenBank/DDBJ whole genome shotgun (WGS) entry which is preliminary data.</text>
</comment>
<dbReference type="SUPFAM" id="SSF56194">
    <property type="entry name" value="Uridine diphospho-N-Acetylenolpyruvylglucosamine reductase, MurB, C-terminal domain"/>
    <property type="match status" value="1"/>
</dbReference>
<dbReference type="Pfam" id="PF02873">
    <property type="entry name" value="MurB_C"/>
    <property type="match status" value="1"/>
</dbReference>
<evidence type="ECO:0000313" key="3">
    <source>
        <dbReference type="Proteomes" id="UP000823521"/>
    </source>
</evidence>
<dbReference type="EMBL" id="WVUH01000167">
    <property type="protein sequence ID" value="MBO4208062.1"/>
    <property type="molecule type" value="Genomic_DNA"/>
</dbReference>
<sequence>KHTLALTNRGDGSTAALVALARQIRDGVHDRFGVTLHPEPVLVNCVI</sequence>
<name>A0ABS3VU60_MICEH</name>
<keyword evidence="3" id="KW-1185">Reference proteome</keyword>
<evidence type="ECO:0000259" key="1">
    <source>
        <dbReference type="Pfam" id="PF02873"/>
    </source>
</evidence>
<accession>A0ABS3VU60</accession>
<gene>
    <name evidence="2" type="ORF">GSF22_18930</name>
</gene>
<feature type="domain" description="UDP-N-acetylenolpyruvoylglucosamine reductase C-terminal" evidence="1">
    <location>
        <begin position="1"/>
        <end position="43"/>
    </location>
</feature>
<proteinExistence type="predicted"/>
<protein>
    <submittedName>
        <fullName evidence="2">UDP-N-acetylenolpyruvoylglucosamine reductase</fullName>
    </submittedName>
</protein>
<dbReference type="Gene3D" id="3.90.78.10">
    <property type="entry name" value="UDP-N-acetylenolpyruvoylglucosamine reductase, C-terminal domain"/>
    <property type="match status" value="1"/>
</dbReference>
<feature type="non-terminal residue" evidence="2">
    <location>
        <position position="1"/>
    </location>
</feature>
<evidence type="ECO:0000313" key="2">
    <source>
        <dbReference type="EMBL" id="MBO4208062.1"/>
    </source>
</evidence>
<dbReference type="Proteomes" id="UP000823521">
    <property type="component" value="Unassembled WGS sequence"/>
</dbReference>
<dbReference type="InterPro" id="IPR036635">
    <property type="entry name" value="MurB_C_sf"/>
</dbReference>
<reference evidence="2 3" key="1">
    <citation type="submission" date="2019-12" db="EMBL/GenBank/DDBJ databases">
        <title>Whole genome sequencing of endophytic Actinobacterium Micromonospora sp. MPMI6T.</title>
        <authorList>
            <person name="Evv R."/>
            <person name="Podile A.R."/>
        </authorList>
    </citation>
    <scope>NUCLEOTIDE SEQUENCE [LARGE SCALE GENOMIC DNA]</scope>
    <source>
        <strain evidence="2 3">MPMI6</strain>
    </source>
</reference>
<dbReference type="InterPro" id="IPR011601">
    <property type="entry name" value="MurB_C"/>
</dbReference>
<organism evidence="2 3">
    <name type="scientific">Micromonospora echinofusca</name>
    <dbReference type="NCBI Taxonomy" id="47858"/>
    <lineage>
        <taxon>Bacteria</taxon>
        <taxon>Bacillati</taxon>
        <taxon>Actinomycetota</taxon>
        <taxon>Actinomycetes</taxon>
        <taxon>Micromonosporales</taxon>
        <taxon>Micromonosporaceae</taxon>
        <taxon>Micromonospora</taxon>
    </lineage>
</organism>